<dbReference type="Gene3D" id="3.40.50.10810">
    <property type="entry name" value="Tandem AAA-ATPase domain"/>
    <property type="match status" value="1"/>
</dbReference>
<dbReference type="PANTHER" id="PTHR10799">
    <property type="entry name" value="SNF2/RAD54 HELICASE FAMILY"/>
    <property type="match status" value="1"/>
</dbReference>
<dbReference type="InterPro" id="IPR013083">
    <property type="entry name" value="Znf_RING/FYVE/PHD"/>
</dbReference>
<feature type="region of interest" description="Disordered" evidence="5">
    <location>
        <begin position="445"/>
        <end position="477"/>
    </location>
</feature>
<dbReference type="EMBL" id="SDOX01000001">
    <property type="protein sequence ID" value="TFJ88639.1"/>
    <property type="molecule type" value="Genomic_DNA"/>
</dbReference>
<evidence type="ECO:0000256" key="6">
    <source>
        <dbReference type="SAM" id="Phobius"/>
    </source>
</evidence>
<dbReference type="InterPro" id="IPR000330">
    <property type="entry name" value="SNF2_N"/>
</dbReference>
<dbReference type="SMART" id="SM00487">
    <property type="entry name" value="DEXDc"/>
    <property type="match status" value="1"/>
</dbReference>
<evidence type="ECO:0000256" key="5">
    <source>
        <dbReference type="SAM" id="MobiDB-lite"/>
    </source>
</evidence>
<dbReference type="Pfam" id="PF00271">
    <property type="entry name" value="Helicase_C"/>
    <property type="match status" value="1"/>
</dbReference>
<dbReference type="SUPFAM" id="SSF51735">
    <property type="entry name" value="NAD(P)-binding Rossmann-fold domains"/>
    <property type="match status" value="1"/>
</dbReference>
<keyword evidence="6" id="KW-1133">Transmembrane helix</keyword>
<organism evidence="9 10">
    <name type="scientific">Nannochloropsis salina CCMP1776</name>
    <dbReference type="NCBI Taxonomy" id="1027361"/>
    <lineage>
        <taxon>Eukaryota</taxon>
        <taxon>Sar</taxon>
        <taxon>Stramenopiles</taxon>
        <taxon>Ochrophyta</taxon>
        <taxon>Eustigmatophyceae</taxon>
        <taxon>Eustigmatales</taxon>
        <taxon>Monodopsidaceae</taxon>
        <taxon>Microchloropsis</taxon>
        <taxon>Microchloropsis salina</taxon>
    </lineage>
</organism>
<dbReference type="InterPro" id="IPR001650">
    <property type="entry name" value="Helicase_C-like"/>
</dbReference>
<feature type="compositionally biased region" description="Basic and acidic residues" evidence="5">
    <location>
        <begin position="1454"/>
        <end position="1467"/>
    </location>
</feature>
<dbReference type="Gene3D" id="3.30.40.10">
    <property type="entry name" value="Zinc/RING finger domain, C3HC4 (zinc finger)"/>
    <property type="match status" value="1"/>
</dbReference>
<keyword evidence="3" id="KW-0378">Hydrolase</keyword>
<dbReference type="GO" id="GO:0008270">
    <property type="term" value="F:zinc ion binding"/>
    <property type="evidence" value="ECO:0007669"/>
    <property type="project" value="UniProtKB-KW"/>
</dbReference>
<evidence type="ECO:0000256" key="3">
    <source>
        <dbReference type="ARBA" id="ARBA00022801"/>
    </source>
</evidence>
<evidence type="ECO:0000313" key="9">
    <source>
        <dbReference type="EMBL" id="TFJ88639.1"/>
    </source>
</evidence>
<dbReference type="InterPro" id="IPR036291">
    <property type="entry name" value="NAD(P)-bd_dom_sf"/>
</dbReference>
<comment type="caution">
    <text evidence="9">The sequence shown here is derived from an EMBL/GenBank/DDBJ whole genome shotgun (WGS) entry which is preliminary data.</text>
</comment>
<dbReference type="OrthoDB" id="1899296at2759"/>
<feature type="compositionally biased region" description="Basic and acidic residues" evidence="5">
    <location>
        <begin position="606"/>
        <end position="616"/>
    </location>
</feature>
<dbReference type="SUPFAM" id="SSF52540">
    <property type="entry name" value="P-loop containing nucleoside triphosphate hydrolases"/>
    <property type="match status" value="2"/>
</dbReference>
<dbReference type="Gene3D" id="3.40.50.300">
    <property type="entry name" value="P-loop containing nucleotide triphosphate hydrolases"/>
    <property type="match status" value="1"/>
</dbReference>
<evidence type="ECO:0000256" key="4">
    <source>
        <dbReference type="ARBA" id="ARBA00022833"/>
    </source>
</evidence>
<proteinExistence type="predicted"/>
<dbReference type="GO" id="GO:0016787">
    <property type="term" value="F:hydrolase activity"/>
    <property type="evidence" value="ECO:0007669"/>
    <property type="project" value="UniProtKB-KW"/>
</dbReference>
<dbReference type="Gene3D" id="3.40.50.720">
    <property type="entry name" value="NAD(P)-binding Rossmann-like Domain"/>
    <property type="match status" value="1"/>
</dbReference>
<evidence type="ECO:0000256" key="1">
    <source>
        <dbReference type="ARBA" id="ARBA00022723"/>
    </source>
</evidence>
<gene>
    <name evidence="9" type="ORF">NSK_000208</name>
</gene>
<keyword evidence="2" id="KW-0863">Zinc-finger</keyword>
<feature type="domain" description="Helicase ATP-binding" evidence="7">
    <location>
        <begin position="645"/>
        <end position="814"/>
    </location>
</feature>
<dbReference type="InterPro" id="IPR019787">
    <property type="entry name" value="Znf_PHD-finger"/>
</dbReference>
<feature type="region of interest" description="Disordered" evidence="5">
    <location>
        <begin position="593"/>
        <end position="619"/>
    </location>
</feature>
<dbReference type="Pfam" id="PF00628">
    <property type="entry name" value="PHD"/>
    <property type="match status" value="1"/>
</dbReference>
<evidence type="ECO:0000259" key="8">
    <source>
        <dbReference type="PROSITE" id="PS51194"/>
    </source>
</evidence>
<dbReference type="InterPro" id="IPR027417">
    <property type="entry name" value="P-loop_NTPase"/>
</dbReference>
<feature type="region of interest" description="Disordered" evidence="5">
    <location>
        <begin position="1451"/>
        <end position="1475"/>
    </location>
</feature>
<dbReference type="InterPro" id="IPR014001">
    <property type="entry name" value="Helicase_ATP-bd"/>
</dbReference>
<keyword evidence="6" id="KW-0812">Transmembrane</keyword>
<keyword evidence="4" id="KW-0862">Zinc</keyword>
<dbReference type="PRINTS" id="PR00081">
    <property type="entry name" value="GDHRDH"/>
</dbReference>
<name>A0A4D9DIE4_9STRA</name>
<dbReference type="Proteomes" id="UP000355283">
    <property type="component" value="Unassembled WGS sequence"/>
</dbReference>
<protein>
    <submittedName>
        <fullName evidence="9">Uncharacterized protein</fullName>
    </submittedName>
</protein>
<keyword evidence="10" id="KW-1185">Reference proteome</keyword>
<dbReference type="SUPFAM" id="SSF57903">
    <property type="entry name" value="FYVE/PHD zinc finger"/>
    <property type="match status" value="1"/>
</dbReference>
<dbReference type="PROSITE" id="PS51194">
    <property type="entry name" value="HELICASE_CTER"/>
    <property type="match status" value="1"/>
</dbReference>
<keyword evidence="1" id="KW-0479">Metal-binding</keyword>
<dbReference type="InterPro" id="IPR038718">
    <property type="entry name" value="SNF2-like_sf"/>
</dbReference>
<evidence type="ECO:0000256" key="2">
    <source>
        <dbReference type="ARBA" id="ARBA00022771"/>
    </source>
</evidence>
<dbReference type="SMART" id="SM00490">
    <property type="entry name" value="HELICc"/>
    <property type="match status" value="1"/>
</dbReference>
<dbReference type="InterPro" id="IPR011011">
    <property type="entry name" value="Znf_FYVE_PHD"/>
</dbReference>
<sequence length="1475" mass="165293">MSTTVDIPSALSKPEEKDEPLLSRLNNFLHSNIYVYIITYYLYWLGFWLFIPVVAFFTLLGFGLYDLFTAKGFRKPCGPVLITGCSSGFGLDLTMALAARGWKVYACVRREADMAPFSNNPNVKGLILDVTNEEQVRAAFATVDGENPEEGLYALVNNAGFEHYGTTDWCSLDYFKVHMDVNYYGPIRVTKAALPLLKRYGRGGSAAARIININSTSGLLPGLPLKGGYSASKHAAEAWSNSLRQEMRHFNIQVTVVNPSWHDTRCALPPKEKLLAVFRAAPPAVQEDYGEPYVVEAAEEAYTGRQWFTWKPENVGRVMLWAVTAERYRPQYIVGLDARFVNMPFLALPRRIMNNLEDAAPFSKMLPAAAIYPANIDRAVSSSTPSIIIVDSSASSGESDDGYIKSESRKGCDDVKILNEKNCSDVDIEIITLDRKRNIKQSPDFVEATHSRKTGSPAEEVSDENVESEPEEEYGRGKRKVKQVTVTIQGFQVKKANTYAVKGERYVYDTALHVAHSRPSPTHLPVKKKGSVTRSRVVNQMTKFLQDRNAQVLAQKAVTDARRDPFLRRHLEALRPFVSDRVAIRIMHAADKRMHLQGKSSPSPGAEREEGARAEEGAPVLSRQPASIVGTRLREYQLKGLNFLIDRHYHGVPMILGDEMGLGKTLQTLAFLAHLRFEQGIEGAALVVCPLSVISSWMQEARRWCPQLRVVQLHTSNIEERKRQCKEMLPRGDYDVCVTTYDMVKNPVCRHALIHSIHWSTLVLDEGHMLKSEMTGISQAVRKIHRGGTLLLTGTPLQNNLHELWALMNFLLPDVFDEDSRNIFDGSFDWVHQAVDEGRLRKAHTLLKVFMLRRLKVEAEKGLPPRVETKVYCPLSDMQLFYYKLLLLKDLDVVARLDATTQQKETTHRAANSTDWKRLQMLMMQLRKASSHPFLFRGAEGDTEASIDELVEASGKLQTLDRLLAKLHRNGHRCVIFSQWRHVLDILDDFLRGRGYRYTRLDGHTNRIRRIINIDAFNAPDSPLFAFLMTTRAGGLGVNLQTADTVILFDSDWNPQPDLQAMARVHRIGQTKVVHVYRLVSHGTIEERVLEHAEKKLYLAEHVNRDSLAGKLVVASKSARGMEEKDGCQEHGDSLPDDLDASSIIGHLTFGGDAVANLVGNQLLDDESMDALIDRTRGLAGSRDEDILDVGGPLRKKTGSLQITSAKKDAATFDATKELTSTRVLQGVTYDEISRPITSLRDISAEWATQKEKRNRLQRITMVDGQASGYGSSVPILKENFYDLAEGESSVFNRELKGKGSAVAFQDKKRFVLTAGRDYFHDDQCANCWDGGEIVTCSHCPSAYHFACLGMGKSKDLPAHWICPQHRCGDCDRNASAAGGVIFRCIACPSSFCYDHKPEQASIVAHNPRFEALGYPEAQHTAFVLCSADCAEYNESYIKSLPAPEESIYPMESMDTKQMGDVKAKELSRKRKVKQ</sequence>
<dbReference type="SMART" id="SM00249">
    <property type="entry name" value="PHD"/>
    <property type="match status" value="1"/>
</dbReference>
<feature type="compositionally biased region" description="Acidic residues" evidence="5">
    <location>
        <begin position="460"/>
        <end position="472"/>
    </location>
</feature>
<dbReference type="CDD" id="cd18793">
    <property type="entry name" value="SF2_C_SNF"/>
    <property type="match status" value="1"/>
</dbReference>
<accession>A0A4D9DIE4</accession>
<dbReference type="PROSITE" id="PS51192">
    <property type="entry name" value="HELICASE_ATP_BIND_1"/>
    <property type="match status" value="1"/>
</dbReference>
<feature type="domain" description="Helicase C-terminal" evidence="8">
    <location>
        <begin position="959"/>
        <end position="1120"/>
    </location>
</feature>
<dbReference type="InterPro" id="IPR049730">
    <property type="entry name" value="SNF2/RAD54-like_C"/>
</dbReference>
<dbReference type="Pfam" id="PF00176">
    <property type="entry name" value="SNF2-rel_dom"/>
    <property type="match status" value="1"/>
</dbReference>
<dbReference type="Pfam" id="PF00106">
    <property type="entry name" value="adh_short"/>
    <property type="match status" value="1"/>
</dbReference>
<dbReference type="InterPro" id="IPR002347">
    <property type="entry name" value="SDR_fam"/>
</dbReference>
<reference evidence="9 10" key="1">
    <citation type="submission" date="2019-01" db="EMBL/GenBank/DDBJ databases">
        <title>Nuclear Genome Assembly of the Microalgal Biofuel strain Nannochloropsis salina CCMP1776.</title>
        <authorList>
            <person name="Hovde B."/>
        </authorList>
    </citation>
    <scope>NUCLEOTIDE SEQUENCE [LARGE SCALE GENOMIC DNA]</scope>
    <source>
        <strain evidence="9 10">CCMP1776</strain>
    </source>
</reference>
<keyword evidence="6" id="KW-0472">Membrane</keyword>
<dbReference type="InterPro" id="IPR001965">
    <property type="entry name" value="Znf_PHD"/>
</dbReference>
<evidence type="ECO:0000313" key="10">
    <source>
        <dbReference type="Proteomes" id="UP000355283"/>
    </source>
</evidence>
<evidence type="ECO:0000259" key="7">
    <source>
        <dbReference type="PROSITE" id="PS51192"/>
    </source>
</evidence>
<feature type="transmembrane region" description="Helical" evidence="6">
    <location>
        <begin position="41"/>
        <end position="68"/>
    </location>
</feature>
<dbReference type="GO" id="GO:0005524">
    <property type="term" value="F:ATP binding"/>
    <property type="evidence" value="ECO:0007669"/>
    <property type="project" value="InterPro"/>
</dbReference>